<organism evidence="2 4">
    <name type="scientific">Pseudoalteromonas citrea</name>
    <dbReference type="NCBI Taxonomy" id="43655"/>
    <lineage>
        <taxon>Bacteria</taxon>
        <taxon>Pseudomonadati</taxon>
        <taxon>Pseudomonadota</taxon>
        <taxon>Gammaproteobacteria</taxon>
        <taxon>Alteromonadales</taxon>
        <taxon>Pseudoalteromonadaceae</taxon>
        <taxon>Pseudoalteromonas</taxon>
    </lineage>
</organism>
<dbReference type="Proteomes" id="UP000307706">
    <property type="component" value="Unassembled WGS sequence"/>
</dbReference>
<dbReference type="Gene3D" id="1.25.10.20">
    <property type="entry name" value="Vitellinogen, superhelical"/>
    <property type="match status" value="1"/>
</dbReference>
<sequence length="609" mass="69069">MKKNILITVALCLTLVLIFTWRTLQPNEQSNAVAVDEKTFVAAIKAKHYRVKVNNIAKVDSSALLSQLLGHSVDAKFKDVVLNNTFILTFNALSDEDNGRLFSAQLSNFSEALSEDVKWLMAPFLLMHKNNGELVLDTQYVEYSPEQENFLHLLLSSLQFVQSPQQLAKWETTEHDGIGAYKAHYSQLSRSTHSDLYQREKLHYYPQVERDLITGDLKPHITLSKDTFELDREGIVRSVVSSQRVNIRKQHKTVIDLTSNIEFTYLDKPVQSGNVVSLQQVKRYYLNHQLTSSAEIREIEFNDATSIVSWLIPALTENEDHALSQLVLLLQDKPYLAKDLIFYINQNLADLSDPVELRIWYAMAEAGGPQIQEAFVEALNTTEFDPLIAFRVITYSYDFKAPTERFFEQLLQYRSGLDINSDDGQELSSMTLYVVGALLDASQIEPVVKKRFITYLQSALKQSDDTDEITQLLIAIGNSAASEFIDDVEPYLIQSDQNVVSAAFDSLASMDNRDATALFLDRYSAISEQEVQASILSSLQNITPTESLNNWVNKKLRATESQQELTYLIPYAGIQAQENKASESALRAVLAKPLSFEQKRLIYQYIEPL</sequence>
<dbReference type="EMBL" id="PNCL01000016">
    <property type="protein sequence ID" value="TMP61441.1"/>
    <property type="molecule type" value="Genomic_DNA"/>
</dbReference>
<evidence type="ECO:0000313" key="2">
    <source>
        <dbReference type="EMBL" id="TMP61441.1"/>
    </source>
</evidence>
<proteinExistence type="predicted"/>
<reference evidence="4" key="2">
    <citation type="submission" date="2019-06" db="EMBL/GenBank/DDBJ databases">
        <title>Co-occurence of chitin degradation, pigmentation and bioactivity in marine Pseudoalteromonas.</title>
        <authorList>
            <person name="Sonnenschein E.C."/>
            <person name="Bech P.K."/>
        </authorList>
    </citation>
    <scope>NUCLEOTIDE SEQUENCE [LARGE SCALE GENOMIC DNA]</scope>
    <source>
        <strain evidence="4">S2231</strain>
    </source>
</reference>
<evidence type="ECO:0000313" key="4">
    <source>
        <dbReference type="Proteomes" id="UP000307706"/>
    </source>
</evidence>
<evidence type="ECO:0000313" key="1">
    <source>
        <dbReference type="EMBL" id="TMP45178.1"/>
    </source>
</evidence>
<protein>
    <submittedName>
        <fullName evidence="2">Uncharacterized protein</fullName>
    </submittedName>
</protein>
<dbReference type="SUPFAM" id="SSF48431">
    <property type="entry name" value="Lipovitellin-phosvitin complex, superhelical domain"/>
    <property type="match status" value="1"/>
</dbReference>
<name>A0A5S3XSY5_9GAMM</name>
<reference evidence="2" key="3">
    <citation type="submission" date="2019-09" db="EMBL/GenBank/DDBJ databases">
        <title>Co-occurence of chitin degradation, pigmentation and bioactivity in marine Pseudoalteromonas.</title>
        <authorList>
            <person name="Sonnenschein E.C."/>
            <person name="Bech P.K."/>
        </authorList>
    </citation>
    <scope>NUCLEOTIDE SEQUENCE</scope>
    <source>
        <strain evidence="2">S2231</strain>
        <strain evidence="1 3">S2233</strain>
    </source>
</reference>
<dbReference type="InterPro" id="IPR011030">
    <property type="entry name" value="Lipovitellin_superhlx_dom"/>
</dbReference>
<dbReference type="Proteomes" id="UP000305730">
    <property type="component" value="Unassembled WGS sequence"/>
</dbReference>
<accession>A0A5S3XSY5</accession>
<dbReference type="AlphaFoldDB" id="A0A5S3XSY5"/>
<keyword evidence="3" id="KW-1185">Reference proteome</keyword>
<dbReference type="RefSeq" id="WP_138595465.1">
    <property type="nucleotide sequence ID" value="NZ_PNCK01000018.1"/>
</dbReference>
<evidence type="ECO:0000313" key="3">
    <source>
        <dbReference type="Proteomes" id="UP000305730"/>
    </source>
</evidence>
<gene>
    <name evidence="2" type="ORF">CWB96_03925</name>
    <name evidence="1" type="ORF">CWB97_05085</name>
</gene>
<dbReference type="EMBL" id="PNCK01000018">
    <property type="protein sequence ID" value="TMP45178.1"/>
    <property type="molecule type" value="Genomic_DNA"/>
</dbReference>
<comment type="caution">
    <text evidence="2">The sequence shown here is derived from an EMBL/GenBank/DDBJ whole genome shotgun (WGS) entry which is preliminary data.</text>
</comment>
<reference evidence="3 4" key="1">
    <citation type="submission" date="2017-12" db="EMBL/GenBank/DDBJ databases">
        <authorList>
            <person name="Paulsen S."/>
            <person name="Gram L.K."/>
        </authorList>
    </citation>
    <scope>NUCLEOTIDE SEQUENCE [LARGE SCALE GENOMIC DNA]</scope>
    <source>
        <strain evidence="2 4">S2231</strain>
        <strain evidence="1 3">S2233</strain>
    </source>
</reference>